<dbReference type="Proteomes" id="UP000195570">
    <property type="component" value="Unassembled WGS sequence"/>
</dbReference>
<keyword evidence="3" id="KW-1185">Reference proteome</keyword>
<dbReference type="EMBL" id="CZPT02000082">
    <property type="protein sequence ID" value="SCU64551.1"/>
    <property type="molecule type" value="Genomic_DNA"/>
</dbReference>
<comment type="caution">
    <text evidence="2">The sequence shown here is derived from an EMBL/GenBank/DDBJ whole genome shotgun (WGS) entry which is preliminary data.</text>
</comment>
<feature type="region of interest" description="Disordered" evidence="1">
    <location>
        <begin position="25"/>
        <end position="56"/>
    </location>
</feature>
<reference evidence="2" key="1">
    <citation type="submission" date="2016-09" db="EMBL/GenBank/DDBJ databases">
        <authorList>
            <person name="Hebert L."/>
            <person name="Moumen B."/>
        </authorList>
    </citation>
    <scope>NUCLEOTIDE SEQUENCE [LARGE SCALE GENOMIC DNA]</scope>
    <source>
        <strain evidence="2">OVI</strain>
    </source>
</reference>
<protein>
    <submittedName>
        <fullName evidence="2">Uncharacterized protein</fullName>
    </submittedName>
</protein>
<feature type="compositionally biased region" description="Basic residues" evidence="1">
    <location>
        <begin position="201"/>
        <end position="210"/>
    </location>
</feature>
<proteinExistence type="predicted"/>
<dbReference type="GeneID" id="92379421"/>
<evidence type="ECO:0000313" key="2">
    <source>
        <dbReference type="EMBL" id="SCU64551.1"/>
    </source>
</evidence>
<feature type="compositionally biased region" description="Low complexity" evidence="1">
    <location>
        <begin position="186"/>
        <end position="197"/>
    </location>
</feature>
<gene>
    <name evidence="2" type="ORF">TEOVI_000548100</name>
</gene>
<feature type="region of interest" description="Disordered" evidence="1">
    <location>
        <begin position="186"/>
        <end position="226"/>
    </location>
</feature>
<organism evidence="2 3">
    <name type="scientific">Trypanosoma equiperdum</name>
    <dbReference type="NCBI Taxonomy" id="5694"/>
    <lineage>
        <taxon>Eukaryota</taxon>
        <taxon>Discoba</taxon>
        <taxon>Euglenozoa</taxon>
        <taxon>Kinetoplastea</taxon>
        <taxon>Metakinetoplastina</taxon>
        <taxon>Trypanosomatida</taxon>
        <taxon>Trypanosomatidae</taxon>
        <taxon>Trypanosoma</taxon>
    </lineage>
</organism>
<accession>A0A1G4HZ18</accession>
<evidence type="ECO:0000256" key="1">
    <source>
        <dbReference type="SAM" id="MobiDB-lite"/>
    </source>
</evidence>
<dbReference type="VEuPathDB" id="TriTrypDB:TEOVI_000548100"/>
<dbReference type="RefSeq" id="XP_067076296.1">
    <property type="nucleotide sequence ID" value="XM_067220195.1"/>
</dbReference>
<evidence type="ECO:0000313" key="3">
    <source>
        <dbReference type="Proteomes" id="UP000195570"/>
    </source>
</evidence>
<sequence>MKLLKFVNCDAPNVSPEALHFSMSRQRVSLHSGDTSDRRSGSRSSATEGNASIGKTWRIAEGGTPITGGYWLLGDNNEPIGPVQEVILAVPEVKEADVTPRGINESVVKNVEFFSKFGRSMQRTRETFGDTYLSAPKSVIPLSDAERTFAKRAERARMPLKRRAEAVDAEGGPGGEVVAAAATATAAAANPTACVEPSPRPVKKEKKSKKITTPTLTPVRSIKKET</sequence>
<name>A0A1G4HZ18_TRYEQ</name>
<dbReference type="AlphaFoldDB" id="A0A1G4HZ18"/>